<dbReference type="GO" id="GO:0019867">
    <property type="term" value="C:outer membrane"/>
    <property type="evidence" value="ECO:0007669"/>
    <property type="project" value="InterPro"/>
</dbReference>
<dbReference type="Proteomes" id="UP000249936">
    <property type="component" value="Unassembled WGS sequence"/>
</dbReference>
<dbReference type="EMBL" id="UASK01000005">
    <property type="protein sequence ID" value="SPX41666.1"/>
    <property type="molecule type" value="Genomic_DNA"/>
</dbReference>
<dbReference type="NCBIfam" id="TIGR01414">
    <property type="entry name" value="autotrans_barl"/>
    <property type="match status" value="1"/>
</dbReference>
<name>A0A2X1RI52_HAEIF</name>
<proteinExistence type="predicted"/>
<evidence type="ECO:0000313" key="2">
    <source>
        <dbReference type="Proteomes" id="UP000249936"/>
    </source>
</evidence>
<gene>
    <name evidence="1" type="primary">lav_1</name>
    <name evidence="1" type="ORF">NCTC11872_01277</name>
</gene>
<sequence>MEIDGERRVINNKTAIESQFGIAVKIKSHLTLQATFNRQTGKRHHAKQGAFEFTGGRFKLSCNKIKSAGNSLPIFYFKNAVIFV</sequence>
<reference evidence="1 2" key="1">
    <citation type="submission" date="2018-06" db="EMBL/GenBank/DDBJ databases">
        <authorList>
            <consortium name="Pathogen Informatics"/>
            <person name="Doyle S."/>
        </authorList>
    </citation>
    <scope>NUCLEOTIDE SEQUENCE [LARGE SCALE GENOMIC DNA]</scope>
    <source>
        <strain evidence="1 2">NCTC11872</strain>
    </source>
</reference>
<protein>
    <submittedName>
        <fullName evidence="1">Autotransported protein Lav</fullName>
    </submittedName>
</protein>
<organism evidence="1 2">
    <name type="scientific">Haemophilus influenzae</name>
    <dbReference type="NCBI Taxonomy" id="727"/>
    <lineage>
        <taxon>Bacteria</taxon>
        <taxon>Pseudomonadati</taxon>
        <taxon>Pseudomonadota</taxon>
        <taxon>Gammaproteobacteria</taxon>
        <taxon>Pasteurellales</taxon>
        <taxon>Pasteurellaceae</taxon>
        <taxon>Haemophilus</taxon>
    </lineage>
</organism>
<dbReference type="InterPro" id="IPR006315">
    <property type="entry name" value="OM_autotransptr_brl_dom"/>
</dbReference>
<accession>A0A2X1RI52</accession>
<evidence type="ECO:0000313" key="1">
    <source>
        <dbReference type="EMBL" id="SPX41666.1"/>
    </source>
</evidence>
<dbReference type="AlphaFoldDB" id="A0A2X1RI52"/>